<reference evidence="1 2" key="1">
    <citation type="submission" date="2018-07" db="EMBL/GenBank/DDBJ databases">
        <title>Complete genome sequence of soil actinomycete Streptomyces cavourensis tj430.</title>
        <authorList>
            <person name="Wang P."/>
            <person name="Huang Y."/>
        </authorList>
    </citation>
    <scope>NUCLEOTIDE SEQUENCE [LARGE SCALE GENOMIC DNA]</scope>
    <source>
        <strain evidence="1 2">TJ430</strain>
    </source>
</reference>
<proteinExistence type="predicted"/>
<name>A0AAD0Q5Y4_9ACTN</name>
<organism evidence="1 2">
    <name type="scientific">Streptomyces cavourensis</name>
    <dbReference type="NCBI Taxonomy" id="67258"/>
    <lineage>
        <taxon>Bacteria</taxon>
        <taxon>Bacillati</taxon>
        <taxon>Actinomycetota</taxon>
        <taxon>Actinomycetes</taxon>
        <taxon>Kitasatosporales</taxon>
        <taxon>Streptomycetaceae</taxon>
        <taxon>Streptomyces</taxon>
    </lineage>
</organism>
<sequence>MTTSRRRTVSTELAALAMGVSEATIRKWASRGKITRYGRKQRAEYDLDELLALTEGGAPLPVGRSGAVELAKGAGAGRGALRDRC</sequence>
<dbReference type="Proteomes" id="UP000253779">
    <property type="component" value="Chromosome"/>
</dbReference>
<evidence type="ECO:0000313" key="2">
    <source>
        <dbReference type="Proteomes" id="UP000253779"/>
    </source>
</evidence>
<dbReference type="InterPro" id="IPR009061">
    <property type="entry name" value="DNA-bd_dom_put_sf"/>
</dbReference>
<evidence type="ECO:0000313" key="1">
    <source>
        <dbReference type="EMBL" id="AXI72991.1"/>
    </source>
</evidence>
<dbReference type="AlphaFoldDB" id="A0AAD0Q5Y4"/>
<dbReference type="SUPFAM" id="SSF46955">
    <property type="entry name" value="Putative DNA-binding domain"/>
    <property type="match status" value="1"/>
</dbReference>
<dbReference type="GeneID" id="97759875"/>
<accession>A0AAD0Q5Y4</accession>
<protein>
    <submittedName>
        <fullName evidence="1">Transcriptional regulator</fullName>
    </submittedName>
</protein>
<dbReference type="RefSeq" id="WP_114932161.1">
    <property type="nucleotide sequence ID" value="NZ_BMSP01000031.1"/>
</dbReference>
<dbReference type="EMBL" id="CP030930">
    <property type="protein sequence ID" value="AXI72991.1"/>
    <property type="molecule type" value="Genomic_DNA"/>
</dbReference>
<gene>
    <name evidence="1" type="ORF">DTW94_18310</name>
</gene>